<reference evidence="1 2" key="1">
    <citation type="submission" date="2018-05" db="EMBL/GenBank/DDBJ databases">
        <title>Genomic Encyclopedia of Type Strains, Phase IV (KMG-IV): sequencing the most valuable type-strain genomes for metagenomic binning, comparative biology and taxonomic classification.</title>
        <authorList>
            <person name="Goeker M."/>
        </authorList>
    </citation>
    <scope>NUCLEOTIDE SEQUENCE [LARGE SCALE GENOMIC DNA]</scope>
    <source>
        <strain evidence="1 2">DSM 2626</strain>
    </source>
</reference>
<organism evidence="1 2">
    <name type="scientific">Rhizobium loti</name>
    <name type="common">Mesorhizobium loti</name>
    <dbReference type="NCBI Taxonomy" id="381"/>
    <lineage>
        <taxon>Bacteria</taxon>
        <taxon>Pseudomonadati</taxon>
        <taxon>Pseudomonadota</taxon>
        <taxon>Alphaproteobacteria</taxon>
        <taxon>Hyphomicrobiales</taxon>
        <taxon>Phyllobacteriaceae</taxon>
        <taxon>Mesorhizobium</taxon>
    </lineage>
</organism>
<dbReference type="EMBL" id="QGGH01000001">
    <property type="protein sequence ID" value="PWJ94688.1"/>
    <property type="molecule type" value="Genomic_DNA"/>
</dbReference>
<evidence type="ECO:0000313" key="2">
    <source>
        <dbReference type="Proteomes" id="UP000245631"/>
    </source>
</evidence>
<dbReference type="AlphaFoldDB" id="A0A8E3B894"/>
<protein>
    <submittedName>
        <fullName evidence="1">Uncharacterized protein</fullName>
    </submittedName>
</protein>
<dbReference type="Proteomes" id="UP000245631">
    <property type="component" value="Unassembled WGS sequence"/>
</dbReference>
<gene>
    <name evidence="1" type="ORF">C8D77_1011374</name>
</gene>
<name>A0A8E3B894_RHILI</name>
<sequence length="41" mass="4330">MPLGVVIRAMGTSMKKIYEKPTLDKRGKLSAVTAGPPSSGR</sequence>
<proteinExistence type="predicted"/>
<comment type="caution">
    <text evidence="1">The sequence shown here is derived from an EMBL/GenBank/DDBJ whole genome shotgun (WGS) entry which is preliminary data.</text>
</comment>
<evidence type="ECO:0000313" key="1">
    <source>
        <dbReference type="EMBL" id="PWJ94688.1"/>
    </source>
</evidence>
<accession>A0A8E3B894</accession>